<comment type="similarity">
    <text evidence="1">Belongs to the sigma-70 factor family. ECF subfamily.</text>
</comment>
<dbReference type="InterPro" id="IPR014284">
    <property type="entry name" value="RNA_pol_sigma-70_dom"/>
</dbReference>
<evidence type="ECO:0000259" key="5">
    <source>
        <dbReference type="Pfam" id="PF04542"/>
    </source>
</evidence>
<dbReference type="AlphaFoldDB" id="A0A5R8KG37"/>
<dbReference type="OrthoDB" id="9784272at2"/>
<evidence type="ECO:0000256" key="2">
    <source>
        <dbReference type="ARBA" id="ARBA00023015"/>
    </source>
</evidence>
<dbReference type="SUPFAM" id="SSF88946">
    <property type="entry name" value="Sigma2 domain of RNA polymerase sigma factors"/>
    <property type="match status" value="1"/>
</dbReference>
<dbReference type="SUPFAM" id="SSF88659">
    <property type="entry name" value="Sigma3 and sigma4 domains of RNA polymerase sigma factors"/>
    <property type="match status" value="1"/>
</dbReference>
<dbReference type="GO" id="GO:0016987">
    <property type="term" value="F:sigma factor activity"/>
    <property type="evidence" value="ECO:0007669"/>
    <property type="project" value="UniProtKB-KW"/>
</dbReference>
<evidence type="ECO:0000313" key="6">
    <source>
        <dbReference type="EMBL" id="TLD71268.1"/>
    </source>
</evidence>
<dbReference type="NCBIfam" id="TIGR02937">
    <property type="entry name" value="sigma70-ECF"/>
    <property type="match status" value="1"/>
</dbReference>
<evidence type="ECO:0000256" key="4">
    <source>
        <dbReference type="ARBA" id="ARBA00023163"/>
    </source>
</evidence>
<dbReference type="PANTHER" id="PTHR43133">
    <property type="entry name" value="RNA POLYMERASE ECF-TYPE SIGMA FACTO"/>
    <property type="match status" value="1"/>
</dbReference>
<sequence length="179" mass="20495">MSEAAPPEHYETFVRLFVSHEGRLRGFVRSLLNNWDSVDEVMQETSLVAWRKFAQFDPDTNFMAWAAAIARFESLKHLRRQSRDKLVFNDDILDLLAEESLEDTEHLEHQRAALSTCLAKLDTRQKDLLQLAYQPGVKFHEVAAQAGKSTQAFYKTIQRLRASLLNCAERQLKQSGASA</sequence>
<keyword evidence="3" id="KW-0731">Sigma factor</keyword>
<dbReference type="GO" id="GO:0006352">
    <property type="term" value="P:DNA-templated transcription initiation"/>
    <property type="evidence" value="ECO:0007669"/>
    <property type="project" value="InterPro"/>
</dbReference>
<dbReference type="EMBL" id="VAUV01000005">
    <property type="protein sequence ID" value="TLD71268.1"/>
    <property type="molecule type" value="Genomic_DNA"/>
</dbReference>
<evidence type="ECO:0000313" key="7">
    <source>
        <dbReference type="Proteomes" id="UP000306196"/>
    </source>
</evidence>
<dbReference type="InterPro" id="IPR013324">
    <property type="entry name" value="RNA_pol_sigma_r3/r4-like"/>
</dbReference>
<keyword evidence="7" id="KW-1185">Reference proteome</keyword>
<reference evidence="6 7" key="1">
    <citation type="submission" date="2019-05" db="EMBL/GenBank/DDBJ databases">
        <title>Verrucobacter flavum gen. nov., sp. nov. a new member of the family Verrucomicrobiaceae.</title>
        <authorList>
            <person name="Szuroczki S."/>
            <person name="Abbaszade G."/>
            <person name="Szabo A."/>
            <person name="Felfoldi T."/>
            <person name="Schumann P."/>
            <person name="Boka K."/>
            <person name="Keki Z."/>
            <person name="Toumi M."/>
            <person name="Toth E."/>
        </authorList>
    </citation>
    <scope>NUCLEOTIDE SEQUENCE [LARGE SCALE GENOMIC DNA]</scope>
    <source>
        <strain evidence="6 7">MG-N-17</strain>
    </source>
</reference>
<evidence type="ECO:0000256" key="3">
    <source>
        <dbReference type="ARBA" id="ARBA00023082"/>
    </source>
</evidence>
<name>A0A5R8KG37_9BACT</name>
<keyword evidence="4" id="KW-0804">Transcription</keyword>
<dbReference type="InterPro" id="IPR036388">
    <property type="entry name" value="WH-like_DNA-bd_sf"/>
</dbReference>
<dbReference type="InterPro" id="IPR007627">
    <property type="entry name" value="RNA_pol_sigma70_r2"/>
</dbReference>
<dbReference type="Pfam" id="PF04542">
    <property type="entry name" value="Sigma70_r2"/>
    <property type="match status" value="1"/>
</dbReference>
<dbReference type="InterPro" id="IPR013325">
    <property type="entry name" value="RNA_pol_sigma_r2"/>
</dbReference>
<dbReference type="InterPro" id="IPR014331">
    <property type="entry name" value="RNA_pol_sigma70_ECF_RHOBA"/>
</dbReference>
<dbReference type="Gene3D" id="1.10.1740.10">
    <property type="match status" value="1"/>
</dbReference>
<dbReference type="Gene3D" id="1.10.10.10">
    <property type="entry name" value="Winged helix-like DNA-binding domain superfamily/Winged helix DNA-binding domain"/>
    <property type="match status" value="1"/>
</dbReference>
<gene>
    <name evidence="6" type="ORF">FEM03_06960</name>
</gene>
<dbReference type="PANTHER" id="PTHR43133:SF51">
    <property type="entry name" value="RNA POLYMERASE SIGMA FACTOR"/>
    <property type="match status" value="1"/>
</dbReference>
<comment type="caution">
    <text evidence="6">The sequence shown here is derived from an EMBL/GenBank/DDBJ whole genome shotgun (WGS) entry which is preliminary data.</text>
</comment>
<protein>
    <submittedName>
        <fullName evidence="6">Sigma-70 family RNA polymerase sigma factor</fullName>
    </submittedName>
</protein>
<keyword evidence="2" id="KW-0805">Transcription regulation</keyword>
<organism evidence="6 7">
    <name type="scientific">Phragmitibacter flavus</name>
    <dbReference type="NCBI Taxonomy" id="2576071"/>
    <lineage>
        <taxon>Bacteria</taxon>
        <taxon>Pseudomonadati</taxon>
        <taxon>Verrucomicrobiota</taxon>
        <taxon>Verrucomicrobiia</taxon>
        <taxon>Verrucomicrobiales</taxon>
        <taxon>Verrucomicrobiaceae</taxon>
        <taxon>Phragmitibacter</taxon>
    </lineage>
</organism>
<proteinExistence type="inferred from homology"/>
<dbReference type="Proteomes" id="UP000306196">
    <property type="component" value="Unassembled WGS sequence"/>
</dbReference>
<evidence type="ECO:0000256" key="1">
    <source>
        <dbReference type="ARBA" id="ARBA00010641"/>
    </source>
</evidence>
<feature type="domain" description="RNA polymerase sigma-70 region 2" evidence="5">
    <location>
        <begin position="16"/>
        <end position="83"/>
    </location>
</feature>
<dbReference type="InterPro" id="IPR039425">
    <property type="entry name" value="RNA_pol_sigma-70-like"/>
</dbReference>
<dbReference type="NCBIfam" id="TIGR02989">
    <property type="entry name" value="Sig-70_gvs1"/>
    <property type="match status" value="1"/>
</dbReference>
<dbReference type="RefSeq" id="WP_138085482.1">
    <property type="nucleotide sequence ID" value="NZ_VAUV01000005.1"/>
</dbReference>
<accession>A0A5R8KG37</accession>